<evidence type="ECO:0000313" key="2">
    <source>
        <dbReference type="Proteomes" id="UP000031620"/>
    </source>
</evidence>
<evidence type="ECO:0000313" key="1">
    <source>
        <dbReference type="EMBL" id="BAP85310.1"/>
    </source>
</evidence>
<protein>
    <submittedName>
        <fullName evidence="1">Uncharacterized protein</fullName>
    </submittedName>
</protein>
<dbReference type="STRING" id="1291742.LOOC260_107700"/>
<gene>
    <name evidence="1" type="ORF">LOOC260_107700</name>
</gene>
<sequence>MARKDEKMKIDPTDFAHMVLGGSLKKDDEDDLVYIKRQLRLYLEAQLLAQDFNDLEETQFDVAKERQRDEILEKIIERRY</sequence>
<dbReference type="EMBL" id="AP014680">
    <property type="protein sequence ID" value="BAP85310.1"/>
    <property type="molecule type" value="Genomic_DNA"/>
</dbReference>
<dbReference type="KEGG" id="lho:LOOC260_107700"/>
<dbReference type="Proteomes" id="UP000031620">
    <property type="component" value="Chromosome"/>
</dbReference>
<dbReference type="AlphaFoldDB" id="A0A0A1GTI7"/>
<dbReference type="HOGENOM" id="CLU_192171_1_0_9"/>
<accession>A0A0A1GTI7</accession>
<proteinExistence type="predicted"/>
<name>A0A0A1GTI7_9LACO</name>
<dbReference type="RefSeq" id="WP_041093125.1">
    <property type="nucleotide sequence ID" value="NZ_AP014680.1"/>
</dbReference>
<reference evidence="1 2" key="1">
    <citation type="submission" date="2014-11" db="EMBL/GenBank/DDBJ databases">
        <title>Complete genome sequence and analysis of Lactobacillus hokkaidonensis LOOC260T.</title>
        <authorList>
            <person name="Tanizawa Y."/>
            <person name="Tohno M."/>
            <person name="Kaminuma E."/>
            <person name="Nakamura Y."/>
            <person name="Arita M."/>
        </authorList>
    </citation>
    <scope>NUCLEOTIDE SEQUENCE [LARGE SCALE GENOMIC DNA]</scope>
    <source>
        <strain evidence="1 2">LOOC260</strain>
    </source>
</reference>
<organism evidence="1 2">
    <name type="scientific">Paucilactobacillus hokkaidonensis JCM 18461</name>
    <dbReference type="NCBI Taxonomy" id="1291742"/>
    <lineage>
        <taxon>Bacteria</taxon>
        <taxon>Bacillati</taxon>
        <taxon>Bacillota</taxon>
        <taxon>Bacilli</taxon>
        <taxon>Lactobacillales</taxon>
        <taxon>Lactobacillaceae</taxon>
        <taxon>Paucilactobacillus</taxon>
    </lineage>
</organism>